<keyword evidence="1 2" id="KW-0413">Isomerase</keyword>
<evidence type="ECO:0000256" key="1">
    <source>
        <dbReference type="ARBA" id="ARBA00023235"/>
    </source>
</evidence>
<sequence>MSERGGNFLKNLLEVKAPFFIFNPKSYLYGQPLEELALEADQMAEKMGVQVFVTAPYADIERLAHKTSHIIVTAQHLDGLKPGRGMGAVLGESIYQAGARATFLNHAEHPLTLTQLVKSIQKTKELGMLSIVCADSVEEARAIATLRPDILLCEETAQIGTGQVSDTSYVHSTIEAIHAIDPEIAVMEAAGIRSDEDVRRVIALGADGTGCTSGITQAEDPASVLRSMIRALKN</sequence>
<name>A0A133Y3G4_9LACT</name>
<dbReference type="AlphaFoldDB" id="A0A133Y3G4"/>
<dbReference type="InterPro" id="IPR000652">
    <property type="entry name" value="Triosephosphate_isomerase"/>
</dbReference>
<dbReference type="PATRIC" id="fig|87541.4.peg.406"/>
<dbReference type="SUPFAM" id="SSF51351">
    <property type="entry name" value="Triosephosphate isomerase (TIM)"/>
    <property type="match status" value="1"/>
</dbReference>
<dbReference type="Proteomes" id="UP000070422">
    <property type="component" value="Unassembled WGS sequence"/>
</dbReference>
<dbReference type="STRING" id="87541.AWM71_02240"/>
<dbReference type="InterPro" id="IPR013785">
    <property type="entry name" value="Aldolase_TIM"/>
</dbReference>
<accession>A0A133Y3G4</accession>
<dbReference type="Pfam" id="PF00121">
    <property type="entry name" value="TIM"/>
    <property type="match status" value="1"/>
</dbReference>
<dbReference type="InterPro" id="IPR035990">
    <property type="entry name" value="TIM_sf"/>
</dbReference>
<comment type="caution">
    <text evidence="2">The sequence shown here is derived from an EMBL/GenBank/DDBJ whole genome shotgun (WGS) entry which is preliminary data.</text>
</comment>
<evidence type="ECO:0000313" key="3">
    <source>
        <dbReference type="Proteomes" id="UP000070422"/>
    </source>
</evidence>
<gene>
    <name evidence="2" type="ORF">HMPREF3187_00402</name>
</gene>
<dbReference type="Gene3D" id="3.20.20.70">
    <property type="entry name" value="Aldolase class I"/>
    <property type="match status" value="1"/>
</dbReference>
<protein>
    <submittedName>
        <fullName evidence="2">Triose-phosphate isomerase</fullName>
    </submittedName>
</protein>
<proteinExistence type="predicted"/>
<dbReference type="EMBL" id="LSCQ01000020">
    <property type="protein sequence ID" value="KXB37686.1"/>
    <property type="molecule type" value="Genomic_DNA"/>
</dbReference>
<dbReference type="GO" id="GO:0004807">
    <property type="term" value="F:triose-phosphate isomerase activity"/>
    <property type="evidence" value="ECO:0007669"/>
    <property type="project" value="InterPro"/>
</dbReference>
<dbReference type="OrthoDB" id="2571246at2"/>
<reference evidence="2 3" key="1">
    <citation type="submission" date="2016-01" db="EMBL/GenBank/DDBJ databases">
        <authorList>
            <person name="Oliw E.H."/>
        </authorList>
    </citation>
    <scope>NUCLEOTIDE SEQUENCE [LARGE SCALE GENOMIC DNA]</scope>
    <source>
        <strain evidence="2 3">KA00635</strain>
    </source>
</reference>
<dbReference type="PROSITE" id="PS51440">
    <property type="entry name" value="TIM_2"/>
    <property type="match status" value="1"/>
</dbReference>
<dbReference type="NCBIfam" id="NF003302">
    <property type="entry name" value="PRK04302.1"/>
    <property type="match status" value="1"/>
</dbReference>
<organism evidence="2 3">
    <name type="scientific">Aerococcus christensenii</name>
    <dbReference type="NCBI Taxonomy" id="87541"/>
    <lineage>
        <taxon>Bacteria</taxon>
        <taxon>Bacillati</taxon>
        <taxon>Bacillota</taxon>
        <taxon>Bacilli</taxon>
        <taxon>Lactobacillales</taxon>
        <taxon>Aerococcaceae</taxon>
        <taxon>Aerococcus</taxon>
    </lineage>
</organism>
<evidence type="ECO:0000313" key="2">
    <source>
        <dbReference type="EMBL" id="KXB37686.1"/>
    </source>
</evidence>